<name>A0A0C2BFJ2_9BILA</name>
<organism evidence="1 2">
    <name type="scientific">Ancylostoma duodenale</name>
    <dbReference type="NCBI Taxonomy" id="51022"/>
    <lineage>
        <taxon>Eukaryota</taxon>
        <taxon>Metazoa</taxon>
        <taxon>Ecdysozoa</taxon>
        <taxon>Nematoda</taxon>
        <taxon>Chromadorea</taxon>
        <taxon>Rhabditida</taxon>
        <taxon>Rhabditina</taxon>
        <taxon>Rhabditomorpha</taxon>
        <taxon>Strongyloidea</taxon>
        <taxon>Ancylostomatidae</taxon>
        <taxon>Ancylostomatinae</taxon>
        <taxon>Ancylostoma</taxon>
    </lineage>
</organism>
<reference evidence="1 2" key="1">
    <citation type="submission" date="2013-12" db="EMBL/GenBank/DDBJ databases">
        <title>Draft genome of the parsitic nematode Ancylostoma duodenale.</title>
        <authorList>
            <person name="Mitreva M."/>
        </authorList>
    </citation>
    <scope>NUCLEOTIDE SEQUENCE [LARGE SCALE GENOMIC DNA]</scope>
    <source>
        <strain evidence="1 2">Zhejiang</strain>
    </source>
</reference>
<evidence type="ECO:0000313" key="2">
    <source>
        <dbReference type="Proteomes" id="UP000054047"/>
    </source>
</evidence>
<sequence length="110" mass="12667">MDVDHTHSIHVVTTRIRFTMASAQASPMRPRNAGRSVNTDIQLHTTRTGITLQVHTSLKTTKRPSEGKYGDPGLFIQRLIRMQTSKSTMEEFTKFVDFTIRKEYRQQNSD</sequence>
<protein>
    <submittedName>
        <fullName evidence="1">Uncharacterized protein</fullName>
    </submittedName>
</protein>
<accession>A0A0C2BFJ2</accession>
<dbReference type="Proteomes" id="UP000054047">
    <property type="component" value="Unassembled WGS sequence"/>
</dbReference>
<dbReference type="EMBL" id="KN795579">
    <property type="protein sequence ID" value="KIH42513.1"/>
    <property type="molecule type" value="Genomic_DNA"/>
</dbReference>
<dbReference type="AlphaFoldDB" id="A0A0C2BFJ2"/>
<keyword evidence="2" id="KW-1185">Reference proteome</keyword>
<proteinExistence type="predicted"/>
<gene>
    <name evidence="1" type="ORF">ANCDUO_27502</name>
</gene>
<evidence type="ECO:0000313" key="1">
    <source>
        <dbReference type="EMBL" id="KIH42513.1"/>
    </source>
</evidence>